<gene>
    <name evidence="2" type="ORF">FCC1311_013182</name>
</gene>
<accession>A0A2R5GAI8</accession>
<sequence>MGGQQDDGLTRARKAVQTPIAAAGQAKQLPIAVREHGRMGSVMPPGARRERAVQFWAHALSGSSDPACELLMKAPQSEEDGAGATETTEQLEEAPPSTPETRARTDKLLAVSARQDRVLLSETGIVQMQDVKRMRVHLDSDVLETLIGVNASEAG</sequence>
<reference evidence="2 3" key="1">
    <citation type="submission" date="2017-12" db="EMBL/GenBank/DDBJ databases">
        <title>Sequencing, de novo assembly and annotation of complete genome of a new Thraustochytrid species, strain FCC1311.</title>
        <authorList>
            <person name="Sedici K."/>
            <person name="Godart F."/>
            <person name="Aiese Cigliano R."/>
            <person name="Sanseverino W."/>
            <person name="Barakat M."/>
            <person name="Ortet P."/>
            <person name="Marechal E."/>
            <person name="Cagnac O."/>
            <person name="Amato A."/>
        </authorList>
    </citation>
    <scope>NUCLEOTIDE SEQUENCE [LARGE SCALE GENOMIC DNA]</scope>
</reference>
<evidence type="ECO:0000313" key="3">
    <source>
        <dbReference type="Proteomes" id="UP000241890"/>
    </source>
</evidence>
<feature type="region of interest" description="Disordered" evidence="1">
    <location>
        <begin position="75"/>
        <end position="105"/>
    </location>
</feature>
<evidence type="ECO:0000313" key="2">
    <source>
        <dbReference type="EMBL" id="GBG25101.1"/>
    </source>
</evidence>
<dbReference type="Proteomes" id="UP000241890">
    <property type="component" value="Unassembled WGS sequence"/>
</dbReference>
<evidence type="ECO:0000256" key="1">
    <source>
        <dbReference type="SAM" id="MobiDB-lite"/>
    </source>
</evidence>
<dbReference type="InParanoid" id="A0A2R5GAI8"/>
<organism evidence="2 3">
    <name type="scientific">Hondaea fermentalgiana</name>
    <dbReference type="NCBI Taxonomy" id="2315210"/>
    <lineage>
        <taxon>Eukaryota</taxon>
        <taxon>Sar</taxon>
        <taxon>Stramenopiles</taxon>
        <taxon>Bigyra</taxon>
        <taxon>Labyrinthulomycetes</taxon>
        <taxon>Thraustochytrida</taxon>
        <taxon>Thraustochytriidae</taxon>
        <taxon>Hondaea</taxon>
    </lineage>
</organism>
<name>A0A2R5GAI8_9STRA</name>
<dbReference type="EMBL" id="BEYU01000011">
    <property type="protein sequence ID" value="GBG25101.1"/>
    <property type="molecule type" value="Genomic_DNA"/>
</dbReference>
<dbReference type="AlphaFoldDB" id="A0A2R5GAI8"/>
<feature type="region of interest" description="Disordered" evidence="1">
    <location>
        <begin position="1"/>
        <end position="26"/>
    </location>
</feature>
<comment type="caution">
    <text evidence="2">The sequence shown here is derived from an EMBL/GenBank/DDBJ whole genome shotgun (WGS) entry which is preliminary data.</text>
</comment>
<protein>
    <submittedName>
        <fullName evidence="2">Uncharacterized protein</fullName>
    </submittedName>
</protein>
<proteinExistence type="predicted"/>
<keyword evidence="3" id="KW-1185">Reference proteome</keyword>